<feature type="domain" description="SH3" evidence="5">
    <location>
        <begin position="198"/>
        <end position="260"/>
    </location>
</feature>
<dbReference type="SMART" id="SM00312">
    <property type="entry name" value="PX"/>
    <property type="match status" value="1"/>
</dbReference>
<dbReference type="Gene3D" id="3.30.1520.10">
    <property type="entry name" value="Phox-like domain"/>
    <property type="match status" value="1"/>
</dbReference>
<dbReference type="CDD" id="cd11879">
    <property type="entry name" value="SH3_Bem1p_2"/>
    <property type="match status" value="1"/>
</dbReference>
<dbReference type="PROSITE" id="PS50002">
    <property type="entry name" value="SH3"/>
    <property type="match status" value="2"/>
</dbReference>
<dbReference type="PANTHER" id="PTHR15706:SF2">
    <property type="entry name" value="SH3 AND PX DOMAIN-CONTAINING PROTEIN 2A"/>
    <property type="match status" value="1"/>
</dbReference>
<dbReference type="EMBL" id="LN891081">
    <property type="protein sequence ID" value="CUS09471.1"/>
    <property type="molecule type" value="Genomic_DNA"/>
</dbReference>
<dbReference type="InterPro" id="IPR051228">
    <property type="entry name" value="NADPH_Oxidase/PX-Domain"/>
</dbReference>
<dbReference type="CDD" id="cd11878">
    <property type="entry name" value="SH3_Bem1p_1"/>
    <property type="match status" value="1"/>
</dbReference>
<protein>
    <submittedName>
        <fullName evidence="8">Uncharacterized protein</fullName>
    </submittedName>
</protein>
<dbReference type="GO" id="GO:1902494">
    <property type="term" value="C:catalytic complex"/>
    <property type="evidence" value="ECO:0007669"/>
    <property type="project" value="UniProtKB-ARBA"/>
</dbReference>
<evidence type="ECO:0000259" key="6">
    <source>
        <dbReference type="PROSITE" id="PS50195"/>
    </source>
</evidence>
<evidence type="ECO:0000259" key="7">
    <source>
        <dbReference type="PROSITE" id="PS51745"/>
    </source>
</evidence>
<dbReference type="Pfam" id="PF00018">
    <property type="entry name" value="SH3_1"/>
    <property type="match status" value="2"/>
</dbReference>
<feature type="compositionally biased region" description="Polar residues" evidence="4">
    <location>
        <begin position="564"/>
        <end position="581"/>
    </location>
</feature>
<evidence type="ECO:0000256" key="3">
    <source>
        <dbReference type="PROSITE-ProRule" id="PRU00192"/>
    </source>
</evidence>
<dbReference type="InterPro" id="IPR000270">
    <property type="entry name" value="PB1_dom"/>
</dbReference>
<dbReference type="GO" id="GO:0030427">
    <property type="term" value="C:site of polarized growth"/>
    <property type="evidence" value="ECO:0007669"/>
    <property type="project" value="UniProtKB-ARBA"/>
</dbReference>
<organism evidence="8 9">
    <name type="scientific">Tuber aestivum</name>
    <name type="common">summer truffle</name>
    <dbReference type="NCBI Taxonomy" id="59557"/>
    <lineage>
        <taxon>Eukaryota</taxon>
        <taxon>Fungi</taxon>
        <taxon>Dikarya</taxon>
        <taxon>Ascomycota</taxon>
        <taxon>Pezizomycotina</taxon>
        <taxon>Pezizomycetes</taxon>
        <taxon>Pezizales</taxon>
        <taxon>Tuberaceae</taxon>
        <taxon>Tuber</taxon>
    </lineage>
</organism>
<dbReference type="FunFam" id="2.30.30.40:FF:000093">
    <property type="entry name" value="Protein kinase activator Bem1"/>
    <property type="match status" value="1"/>
</dbReference>
<feature type="compositionally biased region" description="Low complexity" evidence="4">
    <location>
        <begin position="145"/>
        <end position="156"/>
    </location>
</feature>
<feature type="compositionally biased region" description="Polar residues" evidence="4">
    <location>
        <begin position="541"/>
        <end position="556"/>
    </location>
</feature>
<dbReference type="Proteomes" id="UP001412239">
    <property type="component" value="Unassembled WGS sequence"/>
</dbReference>
<feature type="region of interest" description="Disordered" evidence="4">
    <location>
        <begin position="466"/>
        <end position="582"/>
    </location>
</feature>
<feature type="region of interest" description="Disordered" evidence="4">
    <location>
        <begin position="142"/>
        <end position="197"/>
    </location>
</feature>
<dbReference type="PROSITE" id="PS51745">
    <property type="entry name" value="PB1"/>
    <property type="match status" value="1"/>
</dbReference>
<dbReference type="InterPro" id="IPR036028">
    <property type="entry name" value="SH3-like_dom_sf"/>
</dbReference>
<evidence type="ECO:0000313" key="8">
    <source>
        <dbReference type="EMBL" id="CUS09471.1"/>
    </source>
</evidence>
<name>A0A292PRR5_9PEZI</name>
<keyword evidence="9" id="KW-1185">Reference proteome</keyword>
<reference evidence="8" key="1">
    <citation type="submission" date="2015-10" db="EMBL/GenBank/DDBJ databases">
        <authorList>
            <person name="Regsiter A."/>
            <person name="william w."/>
        </authorList>
    </citation>
    <scope>NUCLEOTIDE SEQUENCE</scope>
    <source>
        <strain evidence="8">Montdore</strain>
    </source>
</reference>
<dbReference type="GO" id="GO:0060090">
    <property type="term" value="F:molecular adaptor activity"/>
    <property type="evidence" value="ECO:0007669"/>
    <property type="project" value="UniProtKB-ARBA"/>
</dbReference>
<keyword evidence="1 3" id="KW-0728">SH3 domain</keyword>
<feature type="compositionally biased region" description="Basic and acidic residues" evidence="4">
    <location>
        <begin position="13"/>
        <end position="22"/>
    </location>
</feature>
<dbReference type="FunFam" id="3.30.1520.10:FF:000041">
    <property type="entry name" value="Protein kinase activator Bem1"/>
    <property type="match status" value="1"/>
</dbReference>
<evidence type="ECO:0000256" key="4">
    <source>
        <dbReference type="SAM" id="MobiDB-lite"/>
    </source>
</evidence>
<dbReference type="SMART" id="SM00326">
    <property type="entry name" value="SH3"/>
    <property type="match status" value="2"/>
</dbReference>
<dbReference type="GO" id="GO:0035091">
    <property type="term" value="F:phosphatidylinositol binding"/>
    <property type="evidence" value="ECO:0007669"/>
    <property type="project" value="InterPro"/>
</dbReference>
<feature type="compositionally biased region" description="Polar residues" evidence="4">
    <location>
        <begin position="172"/>
        <end position="184"/>
    </location>
</feature>
<evidence type="ECO:0000256" key="1">
    <source>
        <dbReference type="ARBA" id="ARBA00022443"/>
    </source>
</evidence>
<evidence type="ECO:0000259" key="5">
    <source>
        <dbReference type="PROSITE" id="PS50002"/>
    </source>
</evidence>
<dbReference type="GO" id="GO:0005938">
    <property type="term" value="C:cell cortex"/>
    <property type="evidence" value="ECO:0007669"/>
    <property type="project" value="UniProtKB-ARBA"/>
</dbReference>
<dbReference type="InterPro" id="IPR001452">
    <property type="entry name" value="SH3_domain"/>
</dbReference>
<dbReference type="SUPFAM" id="SSF54277">
    <property type="entry name" value="CAD &amp; PB1 domains"/>
    <property type="match status" value="1"/>
</dbReference>
<dbReference type="GO" id="GO:0051130">
    <property type="term" value="P:positive regulation of cellular component organization"/>
    <property type="evidence" value="ECO:0007669"/>
    <property type="project" value="UniProtKB-ARBA"/>
</dbReference>
<dbReference type="PROSITE" id="PS50195">
    <property type="entry name" value="PX"/>
    <property type="match status" value="1"/>
</dbReference>
<dbReference type="CDD" id="cd05992">
    <property type="entry name" value="PB1"/>
    <property type="match status" value="1"/>
</dbReference>
<dbReference type="SUPFAM" id="SSF64268">
    <property type="entry name" value="PX domain"/>
    <property type="match status" value="1"/>
</dbReference>
<dbReference type="AlphaFoldDB" id="A0A292PRR5"/>
<dbReference type="InterPro" id="IPR035548">
    <property type="entry name" value="Bem1/Scd2_SH3_1"/>
</dbReference>
<accession>A0A292PRR5</accession>
<dbReference type="Gene3D" id="3.10.20.90">
    <property type="entry name" value="Phosphatidylinositol 3-kinase Catalytic Subunit, Chain A, domain 1"/>
    <property type="match status" value="1"/>
</dbReference>
<dbReference type="PANTHER" id="PTHR15706">
    <property type="entry name" value="SH3 MULTIPLE DOMAIN"/>
    <property type="match status" value="1"/>
</dbReference>
<keyword evidence="2" id="KW-0677">Repeat</keyword>
<dbReference type="InterPro" id="IPR036871">
    <property type="entry name" value="PX_dom_sf"/>
</dbReference>
<evidence type="ECO:0000256" key="2">
    <source>
        <dbReference type="ARBA" id="ARBA00022737"/>
    </source>
</evidence>
<sequence length="658" mass="72044">MMKVGRSLSQLVDNKRTQESKTRRSVGGRGGTQAYREKSFLSFEIQGIRKSLKGDKTDTYSGPKASHLSIAPKAAITIQPPKKVIRALFDYTAASDLELSFSKGDFFHVIGREDDPEWYEACNPASNARGLVPATYFQTLGKSGRGSQDSAASGASDILRTDSGYSDRGATAGSQEHVTSSSGGTERPRAMSTSGKSGSPLYGVVQYDFAAERADELEAKAGEAIIVVAQSDKDWFVAKPIGRLGGPGLIPVDFIEIRDMVTGQIVEDTQAAIARAGVPKVEEWKRMAAEYKNSSISLGKFDFDAQTAQAQGQMQNMSMGDSQNRHTLQGYSNGGGPSDQYRHSRSSSQGQYLAPVAASVDSYSFEHGRYWYVLNATMEDGRSWILCRFYEDFYDFQISLLDEFKDEAGHTGQPRSLPYMPGPVTYVTDTISAARRQSLDEYIKKLLAMPTYISRSKLVKQLFAPRPGDMETTGYRQSQASLHDNRRSTASQQSSDSSREPSRQSSQHNLNGANGGNGYPGLSAPPPRSSGQQPRMAGPNGISQAQQVHIRSTSDLQPPRMLRQDSSMSAATQGSNSSQPGQFMKVKITCGDDLIAIRLPKDVSYVQLQEKLQERLGADISSVRYKDEPSGTYVELSNDNDLAVALSRNPKLWLHVQR</sequence>
<dbReference type="CDD" id="cd06890">
    <property type="entry name" value="PX_Bem1p"/>
    <property type="match status" value="1"/>
</dbReference>
<feature type="region of interest" description="Disordered" evidence="4">
    <location>
        <begin position="1"/>
        <end position="31"/>
    </location>
</feature>
<dbReference type="InterPro" id="IPR053793">
    <property type="entry name" value="PB1-like"/>
</dbReference>
<dbReference type="Pfam" id="PF00787">
    <property type="entry name" value="PX"/>
    <property type="match status" value="1"/>
</dbReference>
<proteinExistence type="predicted"/>
<dbReference type="SUPFAM" id="SSF50044">
    <property type="entry name" value="SH3-domain"/>
    <property type="match status" value="2"/>
</dbReference>
<dbReference type="InterPro" id="IPR035549">
    <property type="entry name" value="Bem1/Scd2_SH3_2"/>
</dbReference>
<dbReference type="SMART" id="SM00666">
    <property type="entry name" value="PB1"/>
    <property type="match status" value="1"/>
</dbReference>
<feature type="domain" description="PX" evidence="6">
    <location>
        <begin position="350"/>
        <end position="470"/>
    </location>
</feature>
<feature type="domain" description="SH3" evidence="5">
    <location>
        <begin position="80"/>
        <end position="142"/>
    </location>
</feature>
<dbReference type="InterPro" id="IPR001683">
    <property type="entry name" value="PX_dom"/>
</dbReference>
<feature type="domain" description="PB1" evidence="7">
    <location>
        <begin position="583"/>
        <end position="658"/>
    </location>
</feature>
<dbReference type="Gene3D" id="2.30.30.40">
    <property type="entry name" value="SH3 Domains"/>
    <property type="match status" value="2"/>
</dbReference>
<gene>
    <name evidence="8" type="ORF">GSTUAT00006431001</name>
</gene>
<dbReference type="InterPro" id="IPR035550">
    <property type="entry name" value="Bem1/Scd2_PX"/>
</dbReference>
<evidence type="ECO:0000313" key="9">
    <source>
        <dbReference type="Proteomes" id="UP001412239"/>
    </source>
</evidence>
<feature type="region of interest" description="Disordered" evidence="4">
    <location>
        <begin position="312"/>
        <end position="347"/>
    </location>
</feature>
<feature type="compositionally biased region" description="Polar residues" evidence="4">
    <location>
        <begin position="312"/>
        <end position="331"/>
    </location>
</feature>